<protein>
    <submittedName>
        <fullName evidence="1">27154_t:CDS:1</fullName>
    </submittedName>
</protein>
<keyword evidence="2" id="KW-1185">Reference proteome</keyword>
<name>A0A9N9NWC9_9GLOM</name>
<organism evidence="1 2">
    <name type="scientific">Dentiscutata erythropus</name>
    <dbReference type="NCBI Taxonomy" id="1348616"/>
    <lineage>
        <taxon>Eukaryota</taxon>
        <taxon>Fungi</taxon>
        <taxon>Fungi incertae sedis</taxon>
        <taxon>Mucoromycota</taxon>
        <taxon>Glomeromycotina</taxon>
        <taxon>Glomeromycetes</taxon>
        <taxon>Diversisporales</taxon>
        <taxon>Gigasporaceae</taxon>
        <taxon>Dentiscutata</taxon>
    </lineage>
</organism>
<evidence type="ECO:0000313" key="1">
    <source>
        <dbReference type="EMBL" id="CAG8778641.1"/>
    </source>
</evidence>
<dbReference type="OrthoDB" id="10365668at2759"/>
<dbReference type="Proteomes" id="UP000789405">
    <property type="component" value="Unassembled WGS sequence"/>
</dbReference>
<reference evidence="1" key="1">
    <citation type="submission" date="2021-06" db="EMBL/GenBank/DDBJ databases">
        <authorList>
            <person name="Kallberg Y."/>
            <person name="Tangrot J."/>
            <person name="Rosling A."/>
        </authorList>
    </citation>
    <scope>NUCLEOTIDE SEQUENCE</scope>
    <source>
        <strain evidence="1">MA453B</strain>
    </source>
</reference>
<accession>A0A9N9NWC9</accession>
<gene>
    <name evidence="1" type="ORF">DERYTH_LOCUS19396</name>
</gene>
<evidence type="ECO:0000313" key="2">
    <source>
        <dbReference type="Proteomes" id="UP000789405"/>
    </source>
</evidence>
<dbReference type="EMBL" id="CAJVPY010021177">
    <property type="protein sequence ID" value="CAG8778641.1"/>
    <property type="molecule type" value="Genomic_DNA"/>
</dbReference>
<dbReference type="AlphaFoldDB" id="A0A9N9NWC9"/>
<comment type="caution">
    <text evidence="1">The sequence shown here is derived from an EMBL/GenBank/DDBJ whole genome shotgun (WGS) entry which is preliminary data.</text>
</comment>
<sequence length="107" mass="12554">MLKYKTFRPRIYRDKNGFISSILVRGNIAANFKFKKILEKSDKQIKASFASVILLNSEEKTEVVTFNLENVIYNKGKNLSVVTATKRIIKFPRRIREKMENLTLRLE</sequence>
<proteinExistence type="predicted"/>